<evidence type="ECO:0000256" key="1">
    <source>
        <dbReference type="SAM" id="Coils"/>
    </source>
</evidence>
<dbReference type="AlphaFoldDB" id="A0ABD3I5C2"/>
<dbReference type="EMBL" id="JBJQOH010000002">
    <property type="protein sequence ID" value="KAL3698783.1"/>
    <property type="molecule type" value="Genomic_DNA"/>
</dbReference>
<evidence type="ECO:0000313" key="4">
    <source>
        <dbReference type="Proteomes" id="UP001633002"/>
    </source>
</evidence>
<feature type="coiled-coil region" evidence="1">
    <location>
        <begin position="433"/>
        <end position="495"/>
    </location>
</feature>
<evidence type="ECO:0000313" key="3">
    <source>
        <dbReference type="EMBL" id="KAL3698783.1"/>
    </source>
</evidence>
<gene>
    <name evidence="3" type="ORF">R1sor_012859</name>
</gene>
<evidence type="ECO:0000256" key="2">
    <source>
        <dbReference type="SAM" id="MobiDB-lite"/>
    </source>
</evidence>
<feature type="region of interest" description="Disordered" evidence="2">
    <location>
        <begin position="335"/>
        <end position="369"/>
    </location>
</feature>
<evidence type="ECO:0008006" key="5">
    <source>
        <dbReference type="Google" id="ProtNLM"/>
    </source>
</evidence>
<keyword evidence="1" id="KW-0175">Coiled coil</keyword>
<accession>A0ABD3I5C2</accession>
<dbReference type="Proteomes" id="UP001633002">
    <property type="component" value="Unassembled WGS sequence"/>
</dbReference>
<protein>
    <recommendedName>
        <fullName evidence="5">Aminotransferase-like plant mobile domain-containing protein</fullName>
    </recommendedName>
</protein>
<sequence>MPRKPDLYDLWREFRYFADVRDPRYLSYLEFFLTAKGRVSFGPKGSSSAVPSAAVVSSAPSNPPKLGICKAVALPLSDIKSQADRLRELGLGFLLWRWNFIPDVLVKEFAFGSSQVSLPYRGKPMDWTVEHWRKTLDRRAEEEEGGMVFTSGRLTVPEGVNIDDLFSEPRRTSDKNGYRYCAYRDPLRRVIAESLMCLFSPFRTTYLVLHKVAFIKRLLRGEKVNWGVTFRDHVRNTQKTVTDGFPIYVGSFLVHLHRKNDWLTETEKELFGEDEPYLTGYQSEDEGPDFVEITPTATEVFDPLPSSSAEPSSRKRVLPQKGPLLRKRVLISIPDEVETDEDPTPRMVSRQESVVPTPEVSRPSSPTYRVTSAQSFVINELAPIVGLLEEEGRRLTGADYDLGPGLIGALKELIVSKKYEVAEETHRRSSQALSTMTKTLTEKENERKEAQKQAVELANRVAALEGKLESCKKEKEDLQAEVQQLRKTAKVSHKLKASYAELQSLDFQDSTLQILEDMKNDPGTKEARRANYLQLAHRVRTDYEQMAREYAYEMEEIRTQIFHPSSEDDEGDH</sequence>
<keyword evidence="4" id="KW-1185">Reference proteome</keyword>
<reference evidence="3 4" key="1">
    <citation type="submission" date="2024-09" db="EMBL/GenBank/DDBJ databases">
        <title>Chromosome-scale assembly of Riccia sorocarpa.</title>
        <authorList>
            <person name="Paukszto L."/>
        </authorList>
    </citation>
    <scope>NUCLEOTIDE SEQUENCE [LARGE SCALE GENOMIC DNA]</scope>
    <source>
        <strain evidence="3">LP-2024</strain>
        <tissue evidence="3">Aerial parts of the thallus</tissue>
    </source>
</reference>
<proteinExistence type="predicted"/>
<name>A0ABD3I5C2_9MARC</name>
<comment type="caution">
    <text evidence="3">The sequence shown here is derived from an EMBL/GenBank/DDBJ whole genome shotgun (WGS) entry which is preliminary data.</text>
</comment>
<organism evidence="3 4">
    <name type="scientific">Riccia sorocarpa</name>
    <dbReference type="NCBI Taxonomy" id="122646"/>
    <lineage>
        <taxon>Eukaryota</taxon>
        <taxon>Viridiplantae</taxon>
        <taxon>Streptophyta</taxon>
        <taxon>Embryophyta</taxon>
        <taxon>Marchantiophyta</taxon>
        <taxon>Marchantiopsida</taxon>
        <taxon>Marchantiidae</taxon>
        <taxon>Marchantiales</taxon>
        <taxon>Ricciaceae</taxon>
        <taxon>Riccia</taxon>
    </lineage>
</organism>